<feature type="compositionally biased region" description="Pro residues" evidence="1">
    <location>
        <begin position="468"/>
        <end position="480"/>
    </location>
</feature>
<feature type="compositionally biased region" description="Low complexity" evidence="1">
    <location>
        <begin position="111"/>
        <end position="158"/>
    </location>
</feature>
<feature type="region of interest" description="Disordered" evidence="1">
    <location>
        <begin position="436"/>
        <end position="671"/>
    </location>
</feature>
<feature type="compositionally biased region" description="Low complexity" evidence="1">
    <location>
        <begin position="274"/>
        <end position="286"/>
    </location>
</feature>
<feature type="compositionally biased region" description="Low complexity" evidence="1">
    <location>
        <begin position="542"/>
        <end position="559"/>
    </location>
</feature>
<name>A0AAD6ZXR1_9AGAR</name>
<keyword evidence="3" id="KW-1185">Reference proteome</keyword>
<feature type="compositionally biased region" description="Basic and acidic residues" evidence="1">
    <location>
        <begin position="686"/>
        <end position="704"/>
    </location>
</feature>
<protein>
    <submittedName>
        <fullName evidence="2">Uncharacterized protein</fullName>
    </submittedName>
</protein>
<feature type="compositionally biased region" description="Acidic residues" evidence="1">
    <location>
        <begin position="651"/>
        <end position="671"/>
    </location>
</feature>
<feature type="compositionally biased region" description="Low complexity" evidence="1">
    <location>
        <begin position="345"/>
        <end position="359"/>
    </location>
</feature>
<organism evidence="2 3">
    <name type="scientific">Mycena albidolilacea</name>
    <dbReference type="NCBI Taxonomy" id="1033008"/>
    <lineage>
        <taxon>Eukaryota</taxon>
        <taxon>Fungi</taxon>
        <taxon>Dikarya</taxon>
        <taxon>Basidiomycota</taxon>
        <taxon>Agaricomycotina</taxon>
        <taxon>Agaricomycetes</taxon>
        <taxon>Agaricomycetidae</taxon>
        <taxon>Agaricales</taxon>
        <taxon>Marasmiineae</taxon>
        <taxon>Mycenaceae</taxon>
        <taxon>Mycena</taxon>
    </lineage>
</organism>
<evidence type="ECO:0000313" key="3">
    <source>
        <dbReference type="Proteomes" id="UP001218218"/>
    </source>
</evidence>
<feature type="compositionally biased region" description="Low complexity" evidence="1">
    <location>
        <begin position="232"/>
        <end position="256"/>
    </location>
</feature>
<feature type="region of interest" description="Disordered" evidence="1">
    <location>
        <begin position="748"/>
        <end position="786"/>
    </location>
</feature>
<feature type="compositionally biased region" description="Polar residues" evidence="1">
    <location>
        <begin position="768"/>
        <end position="786"/>
    </location>
</feature>
<feature type="compositionally biased region" description="Pro residues" evidence="1">
    <location>
        <begin position="505"/>
        <end position="525"/>
    </location>
</feature>
<dbReference type="AlphaFoldDB" id="A0AAD6ZXR1"/>
<feature type="region of interest" description="Disordered" evidence="1">
    <location>
        <begin position="686"/>
        <end position="735"/>
    </location>
</feature>
<dbReference type="Proteomes" id="UP001218218">
    <property type="component" value="Unassembled WGS sequence"/>
</dbReference>
<dbReference type="EMBL" id="JARIHO010000023">
    <property type="protein sequence ID" value="KAJ7343167.1"/>
    <property type="molecule type" value="Genomic_DNA"/>
</dbReference>
<feature type="compositionally biased region" description="Polar residues" evidence="1">
    <location>
        <begin position="436"/>
        <end position="446"/>
    </location>
</feature>
<sequence length="786" mass="82281">MDDGEQVPLHAVLHADHTVLVATTLATLFLAGSALICRSGRRLSSPQGYSLASGASQADSESKQQAGDDSAKNNARSKERRRRGKDPLKDILKGGKKLKMLTVSRDLDTGSSAATSAAPSPLPLIPESSDSQRSASVSTSSRSVSSSTVSSHAGSSHTGSAAAAAAAALGMTDIHPRGRDSEDADAITTATSVRKPRGRAQKAATSSPDPVGANPDGELLRGISEMPETPISTGDSGSSSSTVLLAPSSQAQPSSSYPAHYVPAPNPWDWDGQSSSASSSGAGESAAYRKPPRFRSKSPFVSSSSSTPSRPSASSVSSSDDATFPTLNRALSGSGTPRRVPTPRNPNSAGRASPASGGSETLTTQTQLASLRGALEAARMREDKARGELERYAKDVEMMRWENDAWRRREAELQGQIHHLMHQLQGYAALFHAQTHNHQPHQHMQNGSSSSGSSSSHPQSPNGQYVPGPSPYPAPSPNGYPLPAMFSPPLLSPGQPQQPYFAYPMPMPPPPPPPPPAPSVQPPHQPTLFSMLFPGAASVNEGGSASGSAKGSGSVSGSSVGSGSGSGSGSPDVHGSPAPPPGRALADRGRRRTRMQTAEARLGLEIGTRKAGWEGEMSEGWVGVDHEHDGTGELPEYDGPEQDEHDRQEGEYDGDGYEGDESYDYGYGYEDDEGFSDVLADAILKRPESIRVRSRPKQRERDGDQPPTEFTFPSLSDFGPGIHQGGGGYLDQRRDGNVGDVAVVQAEEVDVSAGTKEEPVLPAPLESANLNPTDDSSSGLAEESQS</sequence>
<feature type="compositionally biased region" description="Low complexity" evidence="1">
    <location>
        <begin position="481"/>
        <end position="504"/>
    </location>
</feature>
<comment type="caution">
    <text evidence="2">The sequence shown here is derived from an EMBL/GenBank/DDBJ whole genome shotgun (WGS) entry which is preliminary data.</text>
</comment>
<feature type="region of interest" description="Disordered" evidence="1">
    <location>
        <begin position="174"/>
        <end position="367"/>
    </location>
</feature>
<accession>A0AAD6ZXR1</accession>
<feature type="compositionally biased region" description="Low complexity" evidence="1">
    <location>
        <begin position="447"/>
        <end position="456"/>
    </location>
</feature>
<evidence type="ECO:0000256" key="1">
    <source>
        <dbReference type="SAM" id="MobiDB-lite"/>
    </source>
</evidence>
<proteinExistence type="predicted"/>
<feature type="compositionally biased region" description="Polar residues" evidence="1">
    <location>
        <begin position="46"/>
        <end position="67"/>
    </location>
</feature>
<evidence type="ECO:0000313" key="2">
    <source>
        <dbReference type="EMBL" id="KAJ7343167.1"/>
    </source>
</evidence>
<gene>
    <name evidence="2" type="ORF">DFH08DRAFT_871962</name>
</gene>
<feature type="compositionally biased region" description="Low complexity" evidence="1">
    <location>
        <begin position="297"/>
        <end position="325"/>
    </location>
</feature>
<reference evidence="2" key="1">
    <citation type="submission" date="2023-03" db="EMBL/GenBank/DDBJ databases">
        <title>Massive genome expansion in bonnet fungi (Mycena s.s.) driven by repeated elements and novel gene families across ecological guilds.</title>
        <authorList>
            <consortium name="Lawrence Berkeley National Laboratory"/>
            <person name="Harder C.B."/>
            <person name="Miyauchi S."/>
            <person name="Viragh M."/>
            <person name="Kuo A."/>
            <person name="Thoen E."/>
            <person name="Andreopoulos B."/>
            <person name="Lu D."/>
            <person name="Skrede I."/>
            <person name="Drula E."/>
            <person name="Henrissat B."/>
            <person name="Morin E."/>
            <person name="Kohler A."/>
            <person name="Barry K."/>
            <person name="LaButti K."/>
            <person name="Morin E."/>
            <person name="Salamov A."/>
            <person name="Lipzen A."/>
            <person name="Mereny Z."/>
            <person name="Hegedus B."/>
            <person name="Baldrian P."/>
            <person name="Stursova M."/>
            <person name="Weitz H."/>
            <person name="Taylor A."/>
            <person name="Grigoriev I.V."/>
            <person name="Nagy L.G."/>
            <person name="Martin F."/>
            <person name="Kauserud H."/>
        </authorList>
    </citation>
    <scope>NUCLEOTIDE SEQUENCE</scope>
    <source>
        <strain evidence="2">CBHHK002</strain>
    </source>
</reference>
<feature type="region of interest" description="Disordered" evidence="1">
    <location>
        <begin position="46"/>
        <end position="158"/>
    </location>
</feature>